<evidence type="ECO:0000256" key="6">
    <source>
        <dbReference type="ARBA" id="ARBA00023276"/>
    </source>
</evidence>
<accession>A0A6C0U8F8</accession>
<evidence type="ECO:0000256" key="4">
    <source>
        <dbReference type="ARBA" id="ARBA00022989"/>
    </source>
</evidence>
<keyword evidence="1" id="KW-0674">Reaction center</keyword>
<dbReference type="EMBL" id="MN894555">
    <property type="protein sequence ID" value="QIB71434.1"/>
    <property type="molecule type" value="Genomic_DNA"/>
</dbReference>
<protein>
    <submittedName>
        <fullName evidence="7">Photosystem II protein M</fullName>
    </submittedName>
</protein>
<keyword evidence="4" id="KW-1133">Transmembrane helix</keyword>
<keyword evidence="5" id="KW-0472">Membrane</keyword>
<evidence type="ECO:0000256" key="1">
    <source>
        <dbReference type="ARBA" id="ARBA00022469"/>
    </source>
</evidence>
<keyword evidence="7" id="KW-0150">Chloroplast</keyword>
<dbReference type="AlphaFoldDB" id="A0A6C0U8F8"/>
<keyword evidence="7" id="KW-0934">Plastid</keyword>
<dbReference type="SUPFAM" id="SSF161033">
    <property type="entry name" value="Photosystem II reaction center protein M, PsbM"/>
    <property type="match status" value="1"/>
</dbReference>
<dbReference type="GO" id="GO:0019684">
    <property type="term" value="P:photosynthesis, light reaction"/>
    <property type="evidence" value="ECO:0007669"/>
    <property type="project" value="InterPro"/>
</dbReference>
<dbReference type="InterPro" id="IPR037269">
    <property type="entry name" value="PSII_PsbM_sf"/>
</dbReference>
<organism evidence="7">
    <name type="scientific">Selaginella tamariscina</name>
    <dbReference type="NCBI Taxonomy" id="137178"/>
    <lineage>
        <taxon>Eukaryota</taxon>
        <taxon>Viridiplantae</taxon>
        <taxon>Streptophyta</taxon>
        <taxon>Embryophyta</taxon>
        <taxon>Tracheophyta</taxon>
        <taxon>Lycopodiopsida</taxon>
        <taxon>Selaginellales</taxon>
        <taxon>Selaginellaceae</taxon>
        <taxon>Selaginella</taxon>
    </lineage>
</organism>
<evidence type="ECO:0000256" key="2">
    <source>
        <dbReference type="ARBA" id="ARBA00022531"/>
    </source>
</evidence>
<geneLocation type="chloroplast" evidence="7"/>
<evidence type="ECO:0000313" key="7">
    <source>
        <dbReference type="EMBL" id="QIB71434.1"/>
    </source>
</evidence>
<evidence type="ECO:0000256" key="5">
    <source>
        <dbReference type="ARBA" id="ARBA00023136"/>
    </source>
</evidence>
<name>A0A6C0U8F8_9TRAC</name>
<reference evidence="7" key="1">
    <citation type="submission" date="2019-12" db="EMBL/GenBank/DDBJ databases">
        <title>The complete chloroplast genome of Selaginella tamariscina (Beauv.) Spring (Selaginellaceae).</title>
        <authorList>
            <person name="Park J."/>
            <person name="Park C.-H."/>
            <person name="Kim Y."/>
        </authorList>
    </citation>
    <scope>NUCLEOTIDE SEQUENCE</scope>
    <source>
        <strain evidence="7">KR</strain>
    </source>
</reference>
<gene>
    <name evidence="7" type="primary">psbM</name>
</gene>
<keyword evidence="6" id="KW-0604">Photosystem II</keyword>
<keyword evidence="3" id="KW-0812">Transmembrane</keyword>
<sequence>TGEVNILAFIATAPLIPIPTASPIIPYAKTVSRAATDRAHIRSAAYDDGNSSI</sequence>
<dbReference type="InterPro" id="IPR007826">
    <property type="entry name" value="PSII_PsbM"/>
</dbReference>
<evidence type="ECO:0000256" key="3">
    <source>
        <dbReference type="ARBA" id="ARBA00022692"/>
    </source>
</evidence>
<dbReference type="GO" id="GO:0009523">
    <property type="term" value="C:photosystem II"/>
    <property type="evidence" value="ECO:0007669"/>
    <property type="project" value="UniProtKB-KW"/>
</dbReference>
<proteinExistence type="predicted"/>
<dbReference type="Pfam" id="PF05151">
    <property type="entry name" value="PsbM"/>
    <property type="match status" value="1"/>
</dbReference>
<keyword evidence="2" id="KW-0602">Photosynthesis</keyword>